<dbReference type="EMBL" id="CAJOBA010000751">
    <property type="protein sequence ID" value="CAF3554117.1"/>
    <property type="molecule type" value="Genomic_DNA"/>
</dbReference>
<dbReference type="Pfam" id="PF07500">
    <property type="entry name" value="TFIIS_M"/>
    <property type="match status" value="1"/>
</dbReference>
<dbReference type="Proteomes" id="UP000677228">
    <property type="component" value="Unassembled WGS sequence"/>
</dbReference>
<accession>A0A8S2CVI2</accession>
<proteinExistence type="predicted"/>
<comment type="caution">
    <text evidence="2">The sequence shown here is derived from an EMBL/GenBank/DDBJ whole genome shotgun (WGS) entry which is preliminary data.</text>
</comment>
<dbReference type="InterPro" id="IPR036575">
    <property type="entry name" value="TFIIS_cen_dom_sf"/>
</dbReference>
<evidence type="ECO:0000313" key="2">
    <source>
        <dbReference type="EMBL" id="CAF0773125.1"/>
    </source>
</evidence>
<sequence length="894" mass="102700">MSTSFCSIGCQTDNVHILSDEECQLLIQMKQAMVTKDEVTETMDVLSDKLSLLTKSIYNNRKSMNGNDSMQNTALENVQNIAQVKQESHNSFEGIMSEVGGISTSKSSAVGNKLTSSLNTTQQKISVVKKNSVPSSPPIKPAIIRAKVRLSLNDILIKRSNQARLNGYTSESIKQTSVQIENEIYRLFGNTNEKYRQKSRQILFAIKNENNKLFAQIVNKEVDAKHLVEMKSNDYVLLEAKEHQNLAIIQVFVYYSFLLSCDWTHFEQITMFFIEDKLSPKQEDTALPKRSTIKCTRAGLIDLETKAQSNKIIQQLIPKKSTPKPTTIACSTVTISPIKKKTIHKKSSLMEKEPKLVVPNRGIIDEQQLSVIDIGLSPSLESVHEHIDIPLPPLLDPIDDTFLTVLSMDESKNQSRVNNKTSTDEYWKKQRNVTDIKLEKQTDVNKSFHTSDPRLSLITYYWHGIICRDDTRKCDCQSSSVYGSNYLCTNIPNELSICGHLKTTDLWPYIVQSMASDRDLLLMNITSTSVSSSLFNRYLALLCSTKYVGVAKKCIDEKIENIYLIPVNDLNEFPLFLREMITLTDNHIHFSTTYYAYLFMCIISTTKRQKTIKNQQQSASNNNQQIVDAPVLPVPSTSIQCETTNDPRIRNEYNFRCQLNRTDGQSDTQMQIDDDDIKTNEQKQVLSSSSPVMIVKKDLTKLESTNSTSFFSKRKMRAYRGPCPLIDNAIPFYLKDMKKYVDHLPCPRRTDKKTNLFDHLENYHKIEYKLIKQILTSVMNNQHFNIDKQQTLPSVSRIEDAYSKEMNFNTNEHQDSLTYKGRCPLKEYCFGISDQHKIRLCHETNFNNQTIILYPHLRHYHHLSSDASLKLIKAIEQNRNKYEQIFKSNEWIKK</sequence>
<dbReference type="SUPFAM" id="SSF46942">
    <property type="entry name" value="Elongation factor TFIIS domain 2"/>
    <property type="match status" value="1"/>
</dbReference>
<dbReference type="Gene3D" id="1.10.472.30">
    <property type="entry name" value="Transcription elongation factor S-II, central domain"/>
    <property type="match status" value="1"/>
</dbReference>
<dbReference type="EMBL" id="CAJNOK010000751">
    <property type="protein sequence ID" value="CAF0773125.1"/>
    <property type="molecule type" value="Genomic_DNA"/>
</dbReference>
<feature type="domain" description="TFIIS central" evidence="1">
    <location>
        <begin position="144"/>
        <end position="234"/>
    </location>
</feature>
<reference evidence="2" key="1">
    <citation type="submission" date="2021-02" db="EMBL/GenBank/DDBJ databases">
        <authorList>
            <person name="Nowell W R."/>
        </authorList>
    </citation>
    <scope>NUCLEOTIDE SEQUENCE</scope>
</reference>
<evidence type="ECO:0000313" key="3">
    <source>
        <dbReference type="EMBL" id="CAF3554117.1"/>
    </source>
</evidence>
<gene>
    <name evidence="2" type="ORF">OVA965_LOCUS3193</name>
    <name evidence="3" type="ORF">TMI583_LOCUS3192</name>
</gene>
<dbReference type="GO" id="GO:0006351">
    <property type="term" value="P:DNA-templated transcription"/>
    <property type="evidence" value="ECO:0007669"/>
    <property type="project" value="InterPro"/>
</dbReference>
<dbReference type="SMART" id="SM00510">
    <property type="entry name" value="TFS2M"/>
    <property type="match status" value="1"/>
</dbReference>
<dbReference type="AlphaFoldDB" id="A0A8S2CVI2"/>
<dbReference type="PANTHER" id="PTHR11477">
    <property type="entry name" value="TRANSCRIPTION FACTOR S-II ZINC FINGER DOMAIN-CONTAINING PROTEIN"/>
    <property type="match status" value="1"/>
</dbReference>
<dbReference type="Proteomes" id="UP000682733">
    <property type="component" value="Unassembled WGS sequence"/>
</dbReference>
<evidence type="ECO:0000313" key="4">
    <source>
        <dbReference type="Proteomes" id="UP000677228"/>
    </source>
</evidence>
<dbReference type="InterPro" id="IPR003618">
    <property type="entry name" value="TFIIS_cen_dom"/>
</dbReference>
<dbReference type="GO" id="GO:0005634">
    <property type="term" value="C:nucleus"/>
    <property type="evidence" value="ECO:0007669"/>
    <property type="project" value="TreeGrafter"/>
</dbReference>
<dbReference type="PROSITE" id="PS51321">
    <property type="entry name" value="TFIIS_CENTRAL"/>
    <property type="match status" value="1"/>
</dbReference>
<protein>
    <recommendedName>
        <fullName evidence="1">TFIIS central domain-containing protein</fullName>
    </recommendedName>
</protein>
<organism evidence="2 4">
    <name type="scientific">Didymodactylos carnosus</name>
    <dbReference type="NCBI Taxonomy" id="1234261"/>
    <lineage>
        <taxon>Eukaryota</taxon>
        <taxon>Metazoa</taxon>
        <taxon>Spiralia</taxon>
        <taxon>Gnathifera</taxon>
        <taxon>Rotifera</taxon>
        <taxon>Eurotatoria</taxon>
        <taxon>Bdelloidea</taxon>
        <taxon>Philodinida</taxon>
        <taxon>Philodinidae</taxon>
        <taxon>Didymodactylos</taxon>
    </lineage>
</organism>
<name>A0A8S2CVI2_9BILA</name>
<dbReference type="PANTHER" id="PTHR11477:SF51">
    <property type="entry name" value="PROTEIN PARTNER OF SNF, ISOFORM B"/>
    <property type="match status" value="1"/>
</dbReference>
<evidence type="ECO:0000259" key="1">
    <source>
        <dbReference type="PROSITE" id="PS51321"/>
    </source>
</evidence>
<dbReference type="InterPro" id="IPR012921">
    <property type="entry name" value="SPOC_C"/>
</dbReference>
<dbReference type="Pfam" id="PF07744">
    <property type="entry name" value="SPOC"/>
    <property type="match status" value="1"/>
</dbReference>